<dbReference type="InterPro" id="IPR000109">
    <property type="entry name" value="POT_fam"/>
</dbReference>
<evidence type="ECO:0000256" key="4">
    <source>
        <dbReference type="ARBA" id="ARBA00022856"/>
    </source>
</evidence>
<dbReference type="Proteomes" id="UP001059596">
    <property type="component" value="Chromosome 3R"/>
</dbReference>
<dbReference type="PROSITE" id="PS01022">
    <property type="entry name" value="PTR2_1"/>
    <property type="match status" value="1"/>
</dbReference>
<evidence type="ECO:0000256" key="6">
    <source>
        <dbReference type="ARBA" id="ARBA00023136"/>
    </source>
</evidence>
<evidence type="ECO:0000256" key="1">
    <source>
        <dbReference type="ARBA" id="ARBA00004141"/>
    </source>
</evidence>
<evidence type="ECO:0008006" key="10">
    <source>
        <dbReference type="Google" id="ProtNLM"/>
    </source>
</evidence>
<keyword evidence="6 7" id="KW-0472">Membrane</keyword>
<protein>
    <recommendedName>
        <fullName evidence="10">Peptide transporter family 1</fullName>
    </recommendedName>
</protein>
<comment type="caution">
    <text evidence="8">The sequence shown here is derived from an EMBL/GenBank/DDBJ whole genome shotgun (WGS) entry which is preliminary data.</text>
</comment>
<dbReference type="InterPro" id="IPR018456">
    <property type="entry name" value="PTR2_symporter_CS"/>
</dbReference>
<sequence>MFRATEIGSEETLPALAELTQVSYEAEARDIEWGGWRGERVQLKRPHRSSLPNYGFAPPPIRMEYKYPRAVFFVLATKFFEAFAANGIRTVLALYLRDDLNFTESFSTVVLHIFNFFGQFCPIIGAILADSYMGNVRTISGFSFIYAFGWLLLTLTSLPATGVPMVLLVSIALLFIAVGNGSIRACITSLGALQFKLPEQSVHLAEYFSFYYFVYYFGIFLSKILPPLVRANTQCFDKAECYPAVFGTLGCAFLMAWFIFLVGKFFYKSEKLADDNILFKFCGCIKTALVEKWRRRKSSKRSSYWLHNAVGAYDEGFVNDVSRALRISKLFIPLPFYFALLAQQDSSWTFQATQMNTTILGYVSVPLLRRYFNWELQPLHSVTVGGLCSAGAFFCAGAVQERIKSSPFQTVNIAWQLPQFLLLMMSELLLSIPGLQFAFTQAPISMKSVVTAAWFLNNAFGNLIVVLVTELGMLSSQMAEYFFYAVVMLVCIILYALLAFDYTLQERKGGLYVRGLDSDPEERDVPSTSRSGSI</sequence>
<dbReference type="GO" id="GO:0006857">
    <property type="term" value="P:oligopeptide transport"/>
    <property type="evidence" value="ECO:0007669"/>
    <property type="project" value="InterPro"/>
</dbReference>
<organism evidence="8 9">
    <name type="scientific">Drosophila gunungcola</name>
    <name type="common">fruit fly</name>
    <dbReference type="NCBI Taxonomy" id="103775"/>
    <lineage>
        <taxon>Eukaryota</taxon>
        <taxon>Metazoa</taxon>
        <taxon>Ecdysozoa</taxon>
        <taxon>Arthropoda</taxon>
        <taxon>Hexapoda</taxon>
        <taxon>Insecta</taxon>
        <taxon>Pterygota</taxon>
        <taxon>Neoptera</taxon>
        <taxon>Endopterygota</taxon>
        <taxon>Diptera</taxon>
        <taxon>Brachycera</taxon>
        <taxon>Muscomorpha</taxon>
        <taxon>Ephydroidea</taxon>
        <taxon>Drosophilidae</taxon>
        <taxon>Drosophila</taxon>
        <taxon>Sophophora</taxon>
    </lineage>
</organism>
<feature type="transmembrane region" description="Helical" evidence="7">
    <location>
        <begin position="208"/>
        <end position="225"/>
    </location>
</feature>
<keyword evidence="5 7" id="KW-1133">Transmembrane helix</keyword>
<name>A0A9P9YXT0_9MUSC</name>
<dbReference type="PANTHER" id="PTHR11654">
    <property type="entry name" value="OLIGOPEPTIDE TRANSPORTER-RELATED"/>
    <property type="match status" value="1"/>
</dbReference>
<feature type="transmembrane region" description="Helical" evidence="7">
    <location>
        <begin position="451"/>
        <end position="469"/>
    </location>
</feature>
<proteinExistence type="inferred from homology"/>
<feature type="transmembrane region" description="Helical" evidence="7">
    <location>
        <begin position="141"/>
        <end position="160"/>
    </location>
</feature>
<evidence type="ECO:0000313" key="8">
    <source>
        <dbReference type="EMBL" id="KAI8045078.1"/>
    </source>
</evidence>
<feature type="transmembrane region" description="Helical" evidence="7">
    <location>
        <begin position="245"/>
        <end position="267"/>
    </location>
</feature>
<evidence type="ECO:0000256" key="3">
    <source>
        <dbReference type="ARBA" id="ARBA00022692"/>
    </source>
</evidence>
<dbReference type="Gene3D" id="1.20.1250.20">
    <property type="entry name" value="MFS general substrate transporter like domains"/>
    <property type="match status" value="1"/>
</dbReference>
<feature type="transmembrane region" description="Helical" evidence="7">
    <location>
        <begin position="109"/>
        <end position="129"/>
    </location>
</feature>
<dbReference type="AlphaFoldDB" id="A0A9P9YXT0"/>
<evidence type="ECO:0000256" key="7">
    <source>
        <dbReference type="SAM" id="Phobius"/>
    </source>
</evidence>
<reference evidence="8" key="1">
    <citation type="journal article" date="2023" name="Genome Biol. Evol.">
        <title>Long-read-based Genome Assembly of Drosophila gunungcola Reveals Fewer Chemosensory Genes in Flower-breeding Species.</title>
        <authorList>
            <person name="Negi A."/>
            <person name="Liao B.Y."/>
            <person name="Yeh S.D."/>
        </authorList>
    </citation>
    <scope>NUCLEOTIDE SEQUENCE</scope>
    <source>
        <strain evidence="8">Sukarami</strain>
    </source>
</reference>
<dbReference type="GO" id="GO:0016020">
    <property type="term" value="C:membrane"/>
    <property type="evidence" value="ECO:0007669"/>
    <property type="project" value="UniProtKB-SubCell"/>
</dbReference>
<comment type="similarity">
    <text evidence="2">Belongs to the major facilitator superfamily. Proton-dependent oligopeptide transporter (POT/PTR) (TC 2.A.17) family.</text>
</comment>
<evidence type="ECO:0000256" key="5">
    <source>
        <dbReference type="ARBA" id="ARBA00022989"/>
    </source>
</evidence>
<keyword evidence="3 7" id="KW-0812">Transmembrane</keyword>
<dbReference type="InterPro" id="IPR036259">
    <property type="entry name" value="MFS_trans_sf"/>
</dbReference>
<dbReference type="EMBL" id="JAMKOV010000001">
    <property type="protein sequence ID" value="KAI8045078.1"/>
    <property type="molecule type" value="Genomic_DNA"/>
</dbReference>
<evidence type="ECO:0000256" key="2">
    <source>
        <dbReference type="ARBA" id="ARBA00005982"/>
    </source>
</evidence>
<keyword evidence="9" id="KW-1185">Reference proteome</keyword>
<accession>A0A9P9YXT0</accession>
<feature type="transmembrane region" description="Helical" evidence="7">
    <location>
        <begin position="70"/>
        <end position="89"/>
    </location>
</feature>
<evidence type="ECO:0000313" key="9">
    <source>
        <dbReference type="Proteomes" id="UP001059596"/>
    </source>
</evidence>
<keyword evidence="4" id="KW-0571">Peptide transport</keyword>
<feature type="transmembrane region" description="Helical" evidence="7">
    <location>
        <begin position="481"/>
        <end position="504"/>
    </location>
</feature>
<keyword evidence="4" id="KW-0813">Transport</keyword>
<dbReference type="Pfam" id="PF00854">
    <property type="entry name" value="PTR2"/>
    <property type="match status" value="1"/>
</dbReference>
<dbReference type="GO" id="GO:0022857">
    <property type="term" value="F:transmembrane transporter activity"/>
    <property type="evidence" value="ECO:0007669"/>
    <property type="project" value="InterPro"/>
</dbReference>
<comment type="subcellular location">
    <subcellularLocation>
        <location evidence="1">Membrane</location>
        <topology evidence="1">Multi-pass membrane protein</topology>
    </subcellularLocation>
</comment>
<keyword evidence="4" id="KW-0653">Protein transport</keyword>
<feature type="transmembrane region" description="Helical" evidence="7">
    <location>
        <begin position="419"/>
        <end position="439"/>
    </location>
</feature>
<feature type="transmembrane region" description="Helical" evidence="7">
    <location>
        <begin position="379"/>
        <end position="399"/>
    </location>
</feature>
<dbReference type="SUPFAM" id="SSF103473">
    <property type="entry name" value="MFS general substrate transporter"/>
    <property type="match status" value="1"/>
</dbReference>
<feature type="transmembrane region" description="Helical" evidence="7">
    <location>
        <begin position="166"/>
        <end position="187"/>
    </location>
</feature>
<gene>
    <name evidence="8" type="ORF">M5D96_001255</name>
</gene>